<dbReference type="AlphaFoldDB" id="A0A158FP98"/>
<dbReference type="EMBL" id="FCNY02000002">
    <property type="protein sequence ID" value="SAL20960.1"/>
    <property type="molecule type" value="Genomic_DNA"/>
</dbReference>
<reference evidence="2" key="1">
    <citation type="submission" date="2016-01" db="EMBL/GenBank/DDBJ databases">
        <authorList>
            <person name="Peeters C."/>
        </authorList>
    </citation>
    <scope>NUCLEOTIDE SEQUENCE [LARGE SCALE GENOMIC DNA]</scope>
</reference>
<sequence>MTTIWCPVCARRLARDEFQPAVGDMPNRWVCGDCDCVVNEYDDEYEQPECDG</sequence>
<gene>
    <name evidence="1" type="ORF">AWB70_01081</name>
</gene>
<keyword evidence="2" id="KW-1185">Reference proteome</keyword>
<organism evidence="1 2">
    <name type="scientific">Caballeronia cordobensis</name>
    <name type="common">Burkholderia cordobensis</name>
    <dbReference type="NCBI Taxonomy" id="1353886"/>
    <lineage>
        <taxon>Bacteria</taxon>
        <taxon>Pseudomonadati</taxon>
        <taxon>Pseudomonadota</taxon>
        <taxon>Betaproteobacteria</taxon>
        <taxon>Burkholderiales</taxon>
        <taxon>Burkholderiaceae</taxon>
        <taxon>Caballeronia</taxon>
    </lineage>
</organism>
<evidence type="ECO:0008006" key="3">
    <source>
        <dbReference type="Google" id="ProtNLM"/>
    </source>
</evidence>
<name>A0A158FP98_CABCO</name>
<proteinExistence type="predicted"/>
<evidence type="ECO:0000313" key="2">
    <source>
        <dbReference type="Proteomes" id="UP000054740"/>
    </source>
</evidence>
<dbReference type="Proteomes" id="UP000054740">
    <property type="component" value="Unassembled WGS sequence"/>
</dbReference>
<protein>
    <recommendedName>
        <fullName evidence="3">Small CPxCG-related zinc finger protein</fullName>
    </recommendedName>
</protein>
<evidence type="ECO:0000313" key="1">
    <source>
        <dbReference type="EMBL" id="SAL20960.1"/>
    </source>
</evidence>
<accession>A0A158FP98</accession>